<dbReference type="EMBL" id="REGN01000041">
    <property type="protein sequence ID" value="RNA44994.1"/>
    <property type="molecule type" value="Genomic_DNA"/>
</dbReference>
<gene>
    <name evidence="2" type="ORF">BpHYR1_042306</name>
</gene>
<reference evidence="2 3" key="1">
    <citation type="journal article" date="2018" name="Sci. Rep.">
        <title>Genomic signatures of local adaptation to the degree of environmental predictability in rotifers.</title>
        <authorList>
            <person name="Franch-Gras L."/>
            <person name="Hahn C."/>
            <person name="Garcia-Roger E.M."/>
            <person name="Carmona M.J."/>
            <person name="Serra M."/>
            <person name="Gomez A."/>
        </authorList>
    </citation>
    <scope>NUCLEOTIDE SEQUENCE [LARGE SCALE GENOMIC DNA]</scope>
    <source>
        <strain evidence="2">HYR1</strain>
    </source>
</reference>
<keyword evidence="1" id="KW-0812">Transmembrane</keyword>
<keyword evidence="3" id="KW-1185">Reference proteome</keyword>
<evidence type="ECO:0000313" key="3">
    <source>
        <dbReference type="Proteomes" id="UP000276133"/>
    </source>
</evidence>
<comment type="caution">
    <text evidence="2">The sequence shown here is derived from an EMBL/GenBank/DDBJ whole genome shotgun (WGS) entry which is preliminary data.</text>
</comment>
<protein>
    <recommendedName>
        <fullName evidence="4">Transmembrane protein</fullName>
    </recommendedName>
</protein>
<accession>A0A3M7TA56</accession>
<name>A0A3M7TA56_BRAPC</name>
<dbReference type="Proteomes" id="UP000276133">
    <property type="component" value="Unassembled WGS sequence"/>
</dbReference>
<keyword evidence="1" id="KW-1133">Transmembrane helix</keyword>
<keyword evidence="1" id="KW-0472">Membrane</keyword>
<feature type="transmembrane region" description="Helical" evidence="1">
    <location>
        <begin position="41"/>
        <end position="61"/>
    </location>
</feature>
<organism evidence="2 3">
    <name type="scientific">Brachionus plicatilis</name>
    <name type="common">Marine rotifer</name>
    <name type="synonym">Brachionus muelleri</name>
    <dbReference type="NCBI Taxonomy" id="10195"/>
    <lineage>
        <taxon>Eukaryota</taxon>
        <taxon>Metazoa</taxon>
        <taxon>Spiralia</taxon>
        <taxon>Gnathifera</taxon>
        <taxon>Rotifera</taxon>
        <taxon>Eurotatoria</taxon>
        <taxon>Monogononta</taxon>
        <taxon>Pseudotrocha</taxon>
        <taxon>Ploima</taxon>
        <taxon>Brachionidae</taxon>
        <taxon>Brachionus</taxon>
    </lineage>
</organism>
<evidence type="ECO:0008006" key="4">
    <source>
        <dbReference type="Google" id="ProtNLM"/>
    </source>
</evidence>
<sequence length="136" mass="15149">MNNSRTTPPTTPTTTTSPRDIVETHTNVRQNNSTPTHDCGGFLIVVSFVCFILFFVLISVLSSVLPHKKNTPPAVLSVPNNLTIDHFKIETGFLIAVSIVSITKRKFFIAREVLLFNIYIGDLKIECLKKELGALY</sequence>
<evidence type="ECO:0000313" key="2">
    <source>
        <dbReference type="EMBL" id="RNA44994.1"/>
    </source>
</evidence>
<proteinExistence type="predicted"/>
<evidence type="ECO:0000256" key="1">
    <source>
        <dbReference type="SAM" id="Phobius"/>
    </source>
</evidence>
<dbReference type="AlphaFoldDB" id="A0A3M7TA56"/>